<sequence length="675" mass="74806">MFRRQGWDLTALLNAAHPQAPLAERNLWLVRLIEWLRHAPLKDDRAPAATAAAPDSTAAPATLPAPLPVRRLKYLLRMLERHPDHAKAFAAVIASVWADVDAISLFAEVGFAPRMALWGEFLGRLRRRLLPQTADTRDLAELFELLFPHEDDEAWINAVDDELLERLSLLFAGAPEGDWREEMRAAITVLVSSVRAAGLSGALRARMDPKRLASRPFRNLATAWERVEHALVEHDRAALPAALQYLRGLLDECRAAVRSVPEHLEEHGVSVDLMFGVEQMQARLRRVEDLLAVLLADHPRRELLRLVASLVSVVHDRRSIRTLFARHYSLLARKVAERSAETGEHYITRNRDEYGDMLRRAGGGGLVIAGTTFMKFAIMALGLSAFWGGFWAGVNYAGSFVLILLMHWTVATKQPAMTAPALAEKLRHIDRSDGLEAFVDEVAHLFRSQTAGIIGNLALAAPMVLVVQLAAWLSLGKPLVGAKEAEHVLHGLTVLGPSLFFAAFTGVLLFASSLIAGWVENWFVFHRLDSAIAWNPRIVARLGANRARRWSRWWRDNISGLTANISLGLMLGLVPALLGFFGLPIEVRHVTLSTGQLAAAAGALGLDVLKHWPFWLCVIGILGTGVLNVGVSFYLAFKVALRSRGIKLADQKRVRAAIWTRLRRQPMSFLVPPKS</sequence>
<feature type="transmembrane region" description="Helical" evidence="1">
    <location>
        <begin position="453"/>
        <end position="475"/>
    </location>
</feature>
<keyword evidence="1" id="KW-0812">Transmembrane</keyword>
<dbReference type="OrthoDB" id="5688397at2"/>
<feature type="transmembrane region" description="Helical" evidence="1">
    <location>
        <begin position="558"/>
        <end position="583"/>
    </location>
</feature>
<dbReference type="Proteomes" id="UP000197468">
    <property type="component" value="Unassembled WGS sequence"/>
</dbReference>
<keyword evidence="3" id="KW-1185">Reference proteome</keyword>
<dbReference type="RefSeq" id="WP_088388600.1">
    <property type="nucleotide sequence ID" value="NZ_NIOF01000023.1"/>
</dbReference>
<protein>
    <submittedName>
        <fullName evidence="2">Recombinase</fullName>
    </submittedName>
</protein>
<feature type="transmembrane region" description="Helical" evidence="1">
    <location>
        <begin position="495"/>
        <end position="519"/>
    </location>
</feature>
<keyword evidence="1" id="KW-0472">Membrane</keyword>
<comment type="caution">
    <text evidence="2">The sequence shown here is derived from an EMBL/GenBank/DDBJ whole genome shotgun (WGS) entry which is preliminary data.</text>
</comment>
<feature type="transmembrane region" description="Helical" evidence="1">
    <location>
        <begin position="612"/>
        <end position="637"/>
    </location>
</feature>
<feature type="transmembrane region" description="Helical" evidence="1">
    <location>
        <begin position="393"/>
        <end position="411"/>
    </location>
</feature>
<dbReference type="AlphaFoldDB" id="A0A2D0ALT4"/>
<evidence type="ECO:0000256" key="1">
    <source>
        <dbReference type="SAM" id="Phobius"/>
    </source>
</evidence>
<dbReference type="InterPro" id="IPR011385">
    <property type="entry name" value="Site-sp_rcmbase"/>
</dbReference>
<name>A0A2D0ALT4_9BURK</name>
<reference evidence="2 3" key="1">
    <citation type="journal article" date="2008" name="Int. J. Syst. Evol. Microbiol.">
        <title>Description of Roseateles aquatilis sp. nov. and Roseateles terrae sp. nov., in the class Betaproteobacteria, and emended description of the genus Roseateles.</title>
        <authorList>
            <person name="Gomila M."/>
            <person name="Bowien B."/>
            <person name="Falsen E."/>
            <person name="Moore E.R."/>
            <person name="Lalucat J."/>
        </authorList>
    </citation>
    <scope>NUCLEOTIDE SEQUENCE [LARGE SCALE GENOMIC DNA]</scope>
    <source>
        <strain evidence="2 3">CCUG 48205</strain>
    </source>
</reference>
<evidence type="ECO:0000313" key="3">
    <source>
        <dbReference type="Proteomes" id="UP000197468"/>
    </source>
</evidence>
<dbReference type="EMBL" id="NIOF01000023">
    <property type="protein sequence ID" value="OWQ83123.1"/>
    <property type="molecule type" value="Genomic_DNA"/>
</dbReference>
<proteinExistence type="predicted"/>
<organism evidence="2 3">
    <name type="scientific">Roseateles aquatilis</name>
    <dbReference type="NCBI Taxonomy" id="431061"/>
    <lineage>
        <taxon>Bacteria</taxon>
        <taxon>Pseudomonadati</taxon>
        <taxon>Pseudomonadota</taxon>
        <taxon>Betaproteobacteria</taxon>
        <taxon>Burkholderiales</taxon>
        <taxon>Sphaerotilaceae</taxon>
        <taxon>Roseateles</taxon>
    </lineage>
</organism>
<dbReference type="Pfam" id="PF10136">
    <property type="entry name" value="SpecificRecomb"/>
    <property type="match status" value="1"/>
</dbReference>
<keyword evidence="1" id="KW-1133">Transmembrane helix</keyword>
<gene>
    <name evidence="2" type="ORF">CDN99_26910</name>
</gene>
<feature type="transmembrane region" description="Helical" evidence="1">
    <location>
        <begin position="366"/>
        <end position="387"/>
    </location>
</feature>
<dbReference type="PIRSF" id="PIRSF015380">
    <property type="entry name" value="Site-sp_rcmb"/>
    <property type="match status" value="1"/>
</dbReference>
<evidence type="ECO:0000313" key="2">
    <source>
        <dbReference type="EMBL" id="OWQ83123.1"/>
    </source>
</evidence>
<accession>A0A2D0ALT4</accession>